<dbReference type="PANTHER" id="PTHR15430:SF1">
    <property type="entry name" value="GLOMULIN"/>
    <property type="match status" value="1"/>
</dbReference>
<dbReference type="PANTHER" id="PTHR15430">
    <property type="entry name" value="GLOMULIN"/>
    <property type="match status" value="1"/>
</dbReference>
<dbReference type="PROSITE" id="PS50238">
    <property type="entry name" value="RHOGAP"/>
    <property type="match status" value="1"/>
</dbReference>
<dbReference type="InterPro" id="IPR000198">
    <property type="entry name" value="RhoGAP_dom"/>
</dbReference>
<evidence type="ECO:0000259" key="2">
    <source>
        <dbReference type="PROSITE" id="PS50238"/>
    </source>
</evidence>
<evidence type="ECO:0000313" key="4">
    <source>
        <dbReference type="Proteomes" id="UP000308652"/>
    </source>
</evidence>
<accession>A0A5C3MB81</accession>
<sequence>MPVDKELVTALKVSEDAEDEEISASIVALLTSATHDEKPEYTLADIYHLISQSGASSLLDPLNLVPLLISSRDAAAKDILALIGQCGSPKEVVMAVQEAVERLEESLRADDADDEDNEARKDGKKKTLSLPGQLGQLVELYASAIPKLKLRRKTASETVRPLLLELDTAVSLASGRASKDEGRLLISNVSILAAKVIGWAKDFANVDEVKGCKDILVSLLDATITACARCIHSSVAQRTFEKCFPRLTVRSAVEAGWEEGDSAMSQAIEAYEALDNRPKTIISAPSTISLILLAYTDTESLDPDTLLSSLSPILVASIQSNAVLDESLSILIKTLHRRQLQPRSDLSADIIGPLSTVIPTLSSAHPDPLVRHQAFRVLSMLLSLSPSQLRLQILTELTTKSEFPQMRVASVGLVKEAVLEALSNPSSTNVFSSPMLLRVFGPILFRPNPPDLFSEAASLDALQESQESSRLVECLALYYILLQRDVKNLTGIRDKDVISSVEKSLLLPLRNALGRWMEDQEIANNHMHEIMPLVSLKMSLERVDAARAALMSTS</sequence>
<dbReference type="AlphaFoldDB" id="A0A5C3MB81"/>
<dbReference type="GO" id="GO:0055105">
    <property type="term" value="F:ubiquitin-protein transferase inhibitor activity"/>
    <property type="evidence" value="ECO:0007669"/>
    <property type="project" value="TreeGrafter"/>
</dbReference>
<dbReference type="STRING" id="68775.A0A5C3MB81"/>
<name>A0A5C3MB81_9AGAR</name>
<dbReference type="InterPro" id="IPR019516">
    <property type="entry name" value="Glomulin/ALF4"/>
</dbReference>
<dbReference type="Pfam" id="PF08568">
    <property type="entry name" value="Kinetochor_Ybp2"/>
    <property type="match status" value="1"/>
</dbReference>
<evidence type="ECO:0000313" key="3">
    <source>
        <dbReference type="EMBL" id="TFK41716.1"/>
    </source>
</evidence>
<keyword evidence="4" id="KW-1185">Reference proteome</keyword>
<gene>
    <name evidence="3" type="ORF">BDQ12DRAFT_678392</name>
</gene>
<dbReference type="GO" id="GO:0007165">
    <property type="term" value="P:signal transduction"/>
    <property type="evidence" value="ECO:0007669"/>
    <property type="project" value="InterPro"/>
</dbReference>
<dbReference type="InterPro" id="IPR013877">
    <property type="entry name" value="YAP-bd/ALF4/Glomulin"/>
</dbReference>
<feature type="region of interest" description="Disordered" evidence="1">
    <location>
        <begin position="105"/>
        <end position="128"/>
    </location>
</feature>
<proteinExistence type="predicted"/>
<protein>
    <recommendedName>
        <fullName evidence="2">Rho-GAP domain-containing protein</fullName>
    </recommendedName>
</protein>
<reference evidence="3 4" key="1">
    <citation type="journal article" date="2019" name="Nat. Ecol. Evol.">
        <title>Megaphylogeny resolves global patterns of mushroom evolution.</title>
        <authorList>
            <person name="Varga T."/>
            <person name="Krizsan K."/>
            <person name="Foldi C."/>
            <person name="Dima B."/>
            <person name="Sanchez-Garcia M."/>
            <person name="Sanchez-Ramirez S."/>
            <person name="Szollosi G.J."/>
            <person name="Szarkandi J.G."/>
            <person name="Papp V."/>
            <person name="Albert L."/>
            <person name="Andreopoulos W."/>
            <person name="Angelini C."/>
            <person name="Antonin V."/>
            <person name="Barry K.W."/>
            <person name="Bougher N.L."/>
            <person name="Buchanan P."/>
            <person name="Buyck B."/>
            <person name="Bense V."/>
            <person name="Catcheside P."/>
            <person name="Chovatia M."/>
            <person name="Cooper J."/>
            <person name="Damon W."/>
            <person name="Desjardin D."/>
            <person name="Finy P."/>
            <person name="Geml J."/>
            <person name="Haridas S."/>
            <person name="Hughes K."/>
            <person name="Justo A."/>
            <person name="Karasinski D."/>
            <person name="Kautmanova I."/>
            <person name="Kiss B."/>
            <person name="Kocsube S."/>
            <person name="Kotiranta H."/>
            <person name="LaButti K.M."/>
            <person name="Lechner B.E."/>
            <person name="Liimatainen K."/>
            <person name="Lipzen A."/>
            <person name="Lukacs Z."/>
            <person name="Mihaltcheva S."/>
            <person name="Morgado L.N."/>
            <person name="Niskanen T."/>
            <person name="Noordeloos M.E."/>
            <person name="Ohm R.A."/>
            <person name="Ortiz-Santana B."/>
            <person name="Ovrebo C."/>
            <person name="Racz N."/>
            <person name="Riley R."/>
            <person name="Savchenko A."/>
            <person name="Shiryaev A."/>
            <person name="Soop K."/>
            <person name="Spirin V."/>
            <person name="Szebenyi C."/>
            <person name="Tomsovsky M."/>
            <person name="Tulloss R.E."/>
            <person name="Uehling J."/>
            <person name="Grigoriev I.V."/>
            <person name="Vagvolgyi C."/>
            <person name="Papp T."/>
            <person name="Martin F.M."/>
            <person name="Miettinen O."/>
            <person name="Hibbett D.S."/>
            <person name="Nagy L.G."/>
        </authorList>
    </citation>
    <scope>NUCLEOTIDE SEQUENCE [LARGE SCALE GENOMIC DNA]</scope>
    <source>
        <strain evidence="3 4">CBS 166.37</strain>
    </source>
</reference>
<dbReference type="EMBL" id="ML213594">
    <property type="protein sequence ID" value="TFK41716.1"/>
    <property type="molecule type" value="Genomic_DNA"/>
</dbReference>
<dbReference type="Proteomes" id="UP000308652">
    <property type="component" value="Unassembled WGS sequence"/>
</dbReference>
<feature type="domain" description="Rho-GAP" evidence="2">
    <location>
        <begin position="288"/>
        <end position="483"/>
    </location>
</feature>
<evidence type="ECO:0000256" key="1">
    <source>
        <dbReference type="SAM" id="MobiDB-lite"/>
    </source>
</evidence>
<dbReference type="GO" id="GO:0005737">
    <property type="term" value="C:cytoplasm"/>
    <property type="evidence" value="ECO:0007669"/>
    <property type="project" value="TreeGrafter"/>
</dbReference>
<organism evidence="3 4">
    <name type="scientific">Crucibulum laeve</name>
    <dbReference type="NCBI Taxonomy" id="68775"/>
    <lineage>
        <taxon>Eukaryota</taxon>
        <taxon>Fungi</taxon>
        <taxon>Dikarya</taxon>
        <taxon>Basidiomycota</taxon>
        <taxon>Agaricomycotina</taxon>
        <taxon>Agaricomycetes</taxon>
        <taxon>Agaricomycetidae</taxon>
        <taxon>Agaricales</taxon>
        <taxon>Agaricineae</taxon>
        <taxon>Nidulariaceae</taxon>
        <taxon>Crucibulum</taxon>
    </lineage>
</organism>
<dbReference type="OrthoDB" id="5396786at2759"/>